<dbReference type="Proteomes" id="UP001218188">
    <property type="component" value="Unassembled WGS sequence"/>
</dbReference>
<sequence length="317" mass="37280">MYTNPRQAPPPAYDPHPQPQWQWRTTSAHPRNSADAPVEQTPLLPQQQNVARKRPTIGTALIRMSLMLFVYMMVSRLCDAYNPGAALDRMRREWDSEMRAHEKRIRLGWERERTEIIAMREQVLRDQEQWMKERDEERHEEERKRQAEEERIRAGFAWDDLKGDQRCLQHGMRRYTARIANVPREYDPVTACTETAVEIHGMRIPNPNQCEDRGCGGVIGHWLISHSEPTCATHFDNFKDKEKYVPCEFLLPSPLNMRTVQRIESHLENLQPGDDWRNMCSTTPAHFWGLHFDSPGVCEDWGKYGIWGIWEIEDSQC</sequence>
<protein>
    <submittedName>
        <fullName evidence="2">Uncharacterized protein</fullName>
    </submittedName>
</protein>
<keyword evidence="3" id="KW-1185">Reference proteome</keyword>
<comment type="caution">
    <text evidence="2">The sequence shown here is derived from an EMBL/GenBank/DDBJ whole genome shotgun (WGS) entry which is preliminary data.</text>
</comment>
<evidence type="ECO:0000313" key="2">
    <source>
        <dbReference type="EMBL" id="KAJ7038882.1"/>
    </source>
</evidence>
<feature type="compositionally biased region" description="Polar residues" evidence="1">
    <location>
        <begin position="21"/>
        <end position="30"/>
    </location>
</feature>
<accession>A0AAD6T466</accession>
<feature type="compositionally biased region" description="Pro residues" evidence="1">
    <location>
        <begin position="7"/>
        <end position="18"/>
    </location>
</feature>
<proteinExistence type="predicted"/>
<evidence type="ECO:0000256" key="1">
    <source>
        <dbReference type="SAM" id="MobiDB-lite"/>
    </source>
</evidence>
<organism evidence="2 3">
    <name type="scientific">Mycena alexandri</name>
    <dbReference type="NCBI Taxonomy" id="1745969"/>
    <lineage>
        <taxon>Eukaryota</taxon>
        <taxon>Fungi</taxon>
        <taxon>Dikarya</taxon>
        <taxon>Basidiomycota</taxon>
        <taxon>Agaricomycotina</taxon>
        <taxon>Agaricomycetes</taxon>
        <taxon>Agaricomycetidae</taxon>
        <taxon>Agaricales</taxon>
        <taxon>Marasmiineae</taxon>
        <taxon>Mycenaceae</taxon>
        <taxon>Mycena</taxon>
    </lineage>
</organism>
<dbReference type="AlphaFoldDB" id="A0AAD6T466"/>
<gene>
    <name evidence="2" type="ORF">C8F04DRAFT_1034096</name>
</gene>
<name>A0AAD6T466_9AGAR</name>
<evidence type="ECO:0000313" key="3">
    <source>
        <dbReference type="Proteomes" id="UP001218188"/>
    </source>
</evidence>
<feature type="region of interest" description="Disordered" evidence="1">
    <location>
        <begin position="1"/>
        <end position="51"/>
    </location>
</feature>
<dbReference type="EMBL" id="JARJCM010000029">
    <property type="protein sequence ID" value="KAJ7038882.1"/>
    <property type="molecule type" value="Genomic_DNA"/>
</dbReference>
<reference evidence="2" key="1">
    <citation type="submission" date="2023-03" db="EMBL/GenBank/DDBJ databases">
        <title>Massive genome expansion in bonnet fungi (Mycena s.s.) driven by repeated elements and novel gene families across ecological guilds.</title>
        <authorList>
            <consortium name="Lawrence Berkeley National Laboratory"/>
            <person name="Harder C.B."/>
            <person name="Miyauchi S."/>
            <person name="Viragh M."/>
            <person name="Kuo A."/>
            <person name="Thoen E."/>
            <person name="Andreopoulos B."/>
            <person name="Lu D."/>
            <person name="Skrede I."/>
            <person name="Drula E."/>
            <person name="Henrissat B."/>
            <person name="Morin E."/>
            <person name="Kohler A."/>
            <person name="Barry K."/>
            <person name="LaButti K."/>
            <person name="Morin E."/>
            <person name="Salamov A."/>
            <person name="Lipzen A."/>
            <person name="Mereny Z."/>
            <person name="Hegedus B."/>
            <person name="Baldrian P."/>
            <person name="Stursova M."/>
            <person name="Weitz H."/>
            <person name="Taylor A."/>
            <person name="Grigoriev I.V."/>
            <person name="Nagy L.G."/>
            <person name="Martin F."/>
            <person name="Kauserud H."/>
        </authorList>
    </citation>
    <scope>NUCLEOTIDE SEQUENCE</scope>
    <source>
        <strain evidence="2">CBHHK200</strain>
    </source>
</reference>